<dbReference type="AlphaFoldDB" id="A0AAD9HX29"/>
<dbReference type="GO" id="GO:0006493">
    <property type="term" value="P:protein O-linked glycosylation"/>
    <property type="evidence" value="ECO:0007669"/>
    <property type="project" value="TreeGrafter"/>
</dbReference>
<evidence type="ECO:0000256" key="4">
    <source>
        <dbReference type="ARBA" id="ARBA00022679"/>
    </source>
</evidence>
<feature type="region of interest" description="Disordered" evidence="10">
    <location>
        <begin position="794"/>
        <end position="825"/>
    </location>
</feature>
<evidence type="ECO:0000313" key="12">
    <source>
        <dbReference type="EMBL" id="KAK2067118.1"/>
    </source>
</evidence>
<dbReference type="GO" id="GO:0016020">
    <property type="term" value="C:membrane"/>
    <property type="evidence" value="ECO:0007669"/>
    <property type="project" value="UniProtKB-SubCell"/>
</dbReference>
<evidence type="ECO:0000256" key="11">
    <source>
        <dbReference type="SAM" id="Phobius"/>
    </source>
</evidence>
<evidence type="ECO:0000256" key="2">
    <source>
        <dbReference type="ARBA" id="ARBA00009105"/>
    </source>
</evidence>
<accession>A0AAD9HX29</accession>
<dbReference type="SUPFAM" id="SSF53448">
    <property type="entry name" value="Nucleotide-diphospho-sugar transferases"/>
    <property type="match status" value="1"/>
</dbReference>
<dbReference type="InterPro" id="IPR029044">
    <property type="entry name" value="Nucleotide-diphossugar_trans"/>
</dbReference>
<evidence type="ECO:0000256" key="9">
    <source>
        <dbReference type="ARBA" id="ARBA00023180"/>
    </source>
</evidence>
<keyword evidence="7 11" id="KW-1133">Transmembrane helix</keyword>
<dbReference type="PANTHER" id="PTHR31392:SF1">
    <property type="entry name" value="ALPHA-1,3-MANNOSYLTRANSFERASE MNN1-RELATED"/>
    <property type="match status" value="1"/>
</dbReference>
<comment type="subcellular location">
    <subcellularLocation>
        <location evidence="1">Membrane</location>
        <topology evidence="1">Single-pass type II membrane protein</topology>
    </subcellularLocation>
</comment>
<name>A0AAD9HX29_9PEZI</name>
<dbReference type="InterPro" id="IPR022751">
    <property type="entry name" value="Alpha_mannosyltransferase"/>
</dbReference>
<evidence type="ECO:0000256" key="3">
    <source>
        <dbReference type="ARBA" id="ARBA00022676"/>
    </source>
</evidence>
<reference evidence="12" key="1">
    <citation type="journal article" date="2023" name="Mol. Plant Microbe Interact.">
        <title>Elucidating the Obligate Nature and Biological Capacity of an Invasive Fungal Corn Pathogen.</title>
        <authorList>
            <person name="MacCready J.S."/>
            <person name="Roggenkamp E.M."/>
            <person name="Gdanetz K."/>
            <person name="Chilvers M.I."/>
        </authorList>
    </citation>
    <scope>NUCLEOTIDE SEQUENCE</scope>
    <source>
        <strain evidence="12">PM02</strain>
    </source>
</reference>
<sequence length="957" mass="107142">MLFTPTRVPKEGRVPPPFTSRYKSPSRARRHLRHRLVIIVLGACAMAWFFFRSTTSRRDLTRYVDHEATARTPIPHGSTQASIAAQEVKSTGTASTARTGDYGTRQRPMIKPAPPQEQWVPRPDFDRALDKVLQLLPDEMHMRELLQPINDGGKERMRELAVRTRQYRKFFEAWEDLHLVHDSDKDDVYVRDDVIQYIRFKMGPDSNMVEAQTRPNDSQDSDDIASAASSSSSSALARTLRGYETYRAFLAKMAELLFPFTAPYFGDHMTLHVDSRRGGRGIVLTAGNEQAPYLLTTIWSYRRLGCTLPIEVMFLGDTDMGQVARAELEALPGVITRDLAAMVRDEGWTLAGWAAKPFAILMSSFREVLFIDADSIFFRDPEIMFDDPQYKETAALFFRDRLIFPESKMRFLQSIFPRPIPTAAKKTRFWTGESGHQQESGVIVVDKDTRDGKQGVYELMFGDKETFWIGFLLAGDETFAFHTGDAAVMGATPTTKKALDALQNGHPENFRSQTKEAATSSATLSSADPPESFSSISSTSSTNFRTISTTTSAPVPGMSEVVIVDVQHPPKRYTICSPQLLHLDREGRPLWSNGWLVENKFVDRSEQKFVRFESYLAEPREVREPGAWQLGNANLCCLTSDADKLHAFTREERDFLEAVVHRAEKAYSHYRENALTKITTIITDPGQSSRPLPPIQTLSEDEEDGEDYSKVIEVLKQHIKSHKRVIASQSSDIKTLLLSLNTLKASVKDSVSAIKNISSTLASLTNSSNATATTIGKTSYSPRFDPFSGTIDLDSPLRPPRKEPHLGPAVNSATSNLDPPIDTGSKEGFKDTITSSIVKELSKKAYTIPDDSKLSREKNPDISNTYSDSNQAVLLMLLRNSLSSGPRAAISRPIESKKEDVYNEFNALTFSTYKKGLLAFNAEFNGYLAKLTMAKIDIDPSLILNQYFKALESKFPS</sequence>
<dbReference type="GO" id="GO:0005794">
    <property type="term" value="C:Golgi apparatus"/>
    <property type="evidence" value="ECO:0007669"/>
    <property type="project" value="TreeGrafter"/>
</dbReference>
<keyword evidence="8 11" id="KW-0472">Membrane</keyword>
<comment type="caution">
    <text evidence="12">The sequence shown here is derived from an EMBL/GenBank/DDBJ whole genome shotgun (WGS) entry which is preliminary data.</text>
</comment>
<evidence type="ECO:0008006" key="14">
    <source>
        <dbReference type="Google" id="ProtNLM"/>
    </source>
</evidence>
<feature type="compositionally biased region" description="Low complexity" evidence="10">
    <location>
        <begin position="517"/>
        <end position="540"/>
    </location>
</feature>
<feature type="region of interest" description="Disordered" evidence="10">
    <location>
        <begin position="511"/>
        <end position="540"/>
    </location>
</feature>
<dbReference type="GO" id="GO:0000033">
    <property type="term" value="F:alpha-1,3-mannosyltransferase activity"/>
    <property type="evidence" value="ECO:0007669"/>
    <property type="project" value="TreeGrafter"/>
</dbReference>
<dbReference type="Proteomes" id="UP001217918">
    <property type="component" value="Unassembled WGS sequence"/>
</dbReference>
<gene>
    <name evidence="12" type="ORF">P8C59_000879</name>
</gene>
<evidence type="ECO:0000256" key="8">
    <source>
        <dbReference type="ARBA" id="ARBA00023136"/>
    </source>
</evidence>
<evidence type="ECO:0000313" key="13">
    <source>
        <dbReference type="Proteomes" id="UP001217918"/>
    </source>
</evidence>
<feature type="region of interest" description="Disordered" evidence="10">
    <location>
        <begin position="72"/>
        <end position="122"/>
    </location>
</feature>
<proteinExistence type="inferred from homology"/>
<evidence type="ECO:0000256" key="7">
    <source>
        <dbReference type="ARBA" id="ARBA00022989"/>
    </source>
</evidence>
<protein>
    <recommendedName>
        <fullName evidence="14">Alpha-1,3-mannosyltransferase</fullName>
    </recommendedName>
</protein>
<keyword evidence="13" id="KW-1185">Reference proteome</keyword>
<comment type="similarity">
    <text evidence="2">Belongs to the MNN1/MNT family.</text>
</comment>
<feature type="region of interest" description="Disordered" evidence="10">
    <location>
        <begin position="206"/>
        <end position="228"/>
    </location>
</feature>
<organism evidence="12 13">
    <name type="scientific">Phyllachora maydis</name>
    <dbReference type="NCBI Taxonomy" id="1825666"/>
    <lineage>
        <taxon>Eukaryota</taxon>
        <taxon>Fungi</taxon>
        <taxon>Dikarya</taxon>
        <taxon>Ascomycota</taxon>
        <taxon>Pezizomycotina</taxon>
        <taxon>Sordariomycetes</taxon>
        <taxon>Sordariomycetidae</taxon>
        <taxon>Phyllachorales</taxon>
        <taxon>Phyllachoraceae</taxon>
        <taxon>Phyllachora</taxon>
    </lineage>
</organism>
<keyword evidence="5 11" id="KW-0812">Transmembrane</keyword>
<keyword evidence="4" id="KW-0808">Transferase</keyword>
<feature type="compositionally biased region" description="Polar residues" evidence="10">
    <location>
        <begin position="77"/>
        <end position="98"/>
    </location>
</feature>
<feature type="transmembrane region" description="Helical" evidence="11">
    <location>
        <begin position="32"/>
        <end position="51"/>
    </location>
</feature>
<evidence type="ECO:0000256" key="5">
    <source>
        <dbReference type="ARBA" id="ARBA00022692"/>
    </source>
</evidence>
<evidence type="ECO:0000256" key="6">
    <source>
        <dbReference type="ARBA" id="ARBA00022968"/>
    </source>
</evidence>
<keyword evidence="6" id="KW-0735">Signal-anchor</keyword>
<feature type="region of interest" description="Disordered" evidence="10">
    <location>
        <begin position="1"/>
        <end position="26"/>
    </location>
</feature>
<keyword evidence="3" id="KW-0328">Glycosyltransferase</keyword>
<evidence type="ECO:0000256" key="10">
    <source>
        <dbReference type="SAM" id="MobiDB-lite"/>
    </source>
</evidence>
<dbReference type="EMBL" id="JAQQPM010000001">
    <property type="protein sequence ID" value="KAK2067118.1"/>
    <property type="molecule type" value="Genomic_DNA"/>
</dbReference>
<dbReference type="PANTHER" id="PTHR31392">
    <property type="entry name" value="ALPHA-1,3-MANNOSYLTRANSFERASE MNN1-RELATED"/>
    <property type="match status" value="1"/>
</dbReference>
<evidence type="ECO:0000256" key="1">
    <source>
        <dbReference type="ARBA" id="ARBA00004606"/>
    </source>
</evidence>
<dbReference type="Pfam" id="PF11051">
    <property type="entry name" value="Mannosyl_trans3"/>
    <property type="match status" value="1"/>
</dbReference>
<keyword evidence="9" id="KW-0325">Glycoprotein</keyword>